<dbReference type="EMBL" id="LFZN01000025">
    <property type="protein sequence ID" value="KXT03987.1"/>
    <property type="molecule type" value="Genomic_DNA"/>
</dbReference>
<dbReference type="SUPFAM" id="SSF47323">
    <property type="entry name" value="Anticodon-binding domain of a subclass of class I aminoacyl-tRNA synthetases"/>
    <property type="match status" value="1"/>
</dbReference>
<feature type="domain" description="Aminoacyl-tRNA synthetase class Ia" evidence="12">
    <location>
        <begin position="300"/>
        <end position="887"/>
    </location>
</feature>
<dbReference type="Gene3D" id="3.40.50.620">
    <property type="entry name" value="HUPs"/>
    <property type="match status" value="1"/>
</dbReference>
<name>A0A139HNJ9_9PEZI</name>
<reference evidence="14 15" key="1">
    <citation type="submission" date="2015-07" db="EMBL/GenBank/DDBJ databases">
        <title>Comparative genomics of the Sigatoka disease complex on banana suggests a link between parallel evolutionary changes in Pseudocercospora fijiensis and Pseudocercospora eumusae and increased virulence on the banana host.</title>
        <authorList>
            <person name="Chang T.-C."/>
            <person name="Salvucci A."/>
            <person name="Crous P.W."/>
            <person name="Stergiopoulos I."/>
        </authorList>
    </citation>
    <scope>NUCLEOTIDE SEQUENCE [LARGE SCALE GENOMIC DNA]</scope>
    <source>
        <strain evidence="14 15">CBS 114824</strain>
    </source>
</reference>
<keyword evidence="15" id="KW-1185">Reference proteome</keyword>
<dbReference type="InterPro" id="IPR013155">
    <property type="entry name" value="M/V/L/I-tRNA-synth_anticd-bd"/>
</dbReference>
<dbReference type="NCBIfam" id="TIGR00395">
    <property type="entry name" value="leuS_arch"/>
    <property type="match status" value="1"/>
</dbReference>
<dbReference type="SUPFAM" id="SSF52374">
    <property type="entry name" value="Nucleotidylyl transferase"/>
    <property type="match status" value="1"/>
</dbReference>
<feature type="domain" description="Methionyl/Valyl/Leucyl/Isoleucyl-tRNA synthetase anticodon-binding" evidence="13">
    <location>
        <begin position="948"/>
        <end position="1068"/>
    </location>
</feature>
<dbReference type="InterPro" id="IPR001412">
    <property type="entry name" value="aa-tRNA-synth_I_CS"/>
</dbReference>
<sequence>MAAWFDRCSGTGSSPPSKLCGQNLCTAQQKHQVTITVANLPPRPPPTPAWVKTSLLSRHFLLRLPGLRIVTPRQPYTYANMAAVQATKEALAPQQQPSGTLKIENTEKRDTLITSEKKYQKVWQDSKVFEQDAPSLEEVPFHAIAPAELRKKHPKYMVTMAYPYVNGTPHAGHSFTASKLEFAVGWARMQGKRALYPQGFHCTGMPIKACADKLVREIEMFGKNFENCPVESVKDENAEPNGAPPAPVQETTKEDITKFTTKKSKAASKVNVALKYQFQIMLALGIPIEEIHKFSDPQYWLQYFPPLWQRDLNNLGCRVDWRRSMVTTDANPYYDAFVRWQVNRLKELGKIKFGKRYTVYSPKDGQACMDHDRAKGEGVGVQEYTAIKLRVKEWADGAKSKIEGKIPDGANVYFVPATLRPETMYGQNCCFVGPNVDYGIFEVKQGEEYYFVSNRAARNMAFQSIFPKWGVFPKVADLKGSDVIGTLVNAPLSTYKDGVRILPMESVKPTKGTGVVTSVPSDSPDDYITTLDLQKKAEYYKIKKEWIDMEILPIIDTPTYGNLTAKALVEKMKINSPKDAKQLAEAKAEAYKEGFYKGTMIYGDFKGKSVEEAKPLVRQQLIDAGEAFAYAEPDGEVISRSGDDCVAGHLDQWFMNYGEPEKSGDPDWQPAVLKHVLNEDGNGLNTFSTETKNAFEQVLNWLAQWACARGYGLGTKLPWDQTQLVESLSDSTIYMSYYTIAHLLHKDIFGKEKGPANVSPDQLTDEVWDWLFCRTETVPQGCTIPEATLHRMRREFEYWYPLDLRVSGKDLIQNHLTFFLYVHVALFKPEYWPRAVRVNGHLLLNGEKMSKSTGNFLTLYDATAKFGADATRVALADAGDTIEDANFDETVANANILRLFELRQWCEGVVGDARLLKDGETYAQVVKDERHKTNDAVQRTGEKMLWDELFENELNGLVRETEAQYDDTNYKAALKSGFYDFIGARDFYREATKAAGIGMHHDLVKRYVELQALMITVVAPHWSEHIWLEVLKKPDTVQNALFPKVPDQQPHLTAARDYVRSTQSNITSAEGQQLKKMQKGKQTSYDPKKDKKLSIFFATAYPSWQDGVIEIVRKNFSDMKLDVGAVSKSIPKAESKRAMPFVQQLKKNLETGVNPNTVFERKLAFDEVTVLQEMVPGLKQTVQKCAVVELIAVDLETKKGKVAGGSAGVNVGAERAELPQSAENAIPGQPTFFFENTAA</sequence>
<evidence type="ECO:0000313" key="14">
    <source>
        <dbReference type="EMBL" id="KXT03987.1"/>
    </source>
</evidence>
<evidence type="ECO:0000259" key="12">
    <source>
        <dbReference type="Pfam" id="PF00133"/>
    </source>
</evidence>
<evidence type="ECO:0000256" key="2">
    <source>
        <dbReference type="ARBA" id="ARBA00013164"/>
    </source>
</evidence>
<evidence type="ECO:0000256" key="6">
    <source>
        <dbReference type="ARBA" id="ARBA00022917"/>
    </source>
</evidence>
<dbReference type="EC" id="6.1.1.4" evidence="2"/>
<dbReference type="Proteomes" id="UP000070133">
    <property type="component" value="Unassembled WGS sequence"/>
</dbReference>
<dbReference type="SUPFAM" id="SSF50677">
    <property type="entry name" value="ValRS/IleRS/LeuRS editing domain"/>
    <property type="match status" value="1"/>
</dbReference>
<dbReference type="OrthoDB" id="10249672at2759"/>
<keyword evidence="4 10" id="KW-0547">Nucleotide-binding</keyword>
<evidence type="ECO:0000256" key="4">
    <source>
        <dbReference type="ARBA" id="ARBA00022741"/>
    </source>
</evidence>
<gene>
    <name evidence="14" type="ORF">AC578_9222</name>
</gene>
<evidence type="ECO:0000256" key="9">
    <source>
        <dbReference type="ARBA" id="ARBA00047469"/>
    </source>
</evidence>
<comment type="caution">
    <text evidence="14">The sequence shown here is derived from an EMBL/GenBank/DDBJ whole genome shotgun (WGS) entry which is preliminary data.</text>
</comment>
<dbReference type="PANTHER" id="PTHR45794">
    <property type="entry name" value="LEUCYL-TRNA SYNTHETASE"/>
    <property type="match status" value="1"/>
</dbReference>
<dbReference type="InterPro" id="IPR009080">
    <property type="entry name" value="tRNAsynth_Ia_anticodon-bd"/>
</dbReference>
<dbReference type="AlphaFoldDB" id="A0A139HNJ9"/>
<dbReference type="InterPro" id="IPR004493">
    <property type="entry name" value="Leu-tRNA-synth_Ia_arc/euk"/>
</dbReference>
<organism evidence="14 15">
    <name type="scientific">Pseudocercospora eumusae</name>
    <dbReference type="NCBI Taxonomy" id="321146"/>
    <lineage>
        <taxon>Eukaryota</taxon>
        <taxon>Fungi</taxon>
        <taxon>Dikarya</taxon>
        <taxon>Ascomycota</taxon>
        <taxon>Pezizomycotina</taxon>
        <taxon>Dothideomycetes</taxon>
        <taxon>Dothideomycetidae</taxon>
        <taxon>Mycosphaerellales</taxon>
        <taxon>Mycosphaerellaceae</taxon>
        <taxon>Pseudocercospora</taxon>
    </lineage>
</organism>
<evidence type="ECO:0000256" key="3">
    <source>
        <dbReference type="ARBA" id="ARBA00022598"/>
    </source>
</evidence>
<dbReference type="STRING" id="321146.A0A139HNJ9"/>
<feature type="region of interest" description="Disordered" evidence="11">
    <location>
        <begin position="232"/>
        <end position="254"/>
    </location>
</feature>
<dbReference type="PANTHER" id="PTHR45794:SF1">
    <property type="entry name" value="LEUCINE--TRNA LIGASE, CYTOPLASMIC"/>
    <property type="match status" value="1"/>
</dbReference>
<proteinExistence type="inferred from homology"/>
<keyword evidence="5 10" id="KW-0067">ATP-binding</keyword>
<keyword evidence="7 10" id="KW-0030">Aminoacyl-tRNA synthetase</keyword>
<dbReference type="GO" id="GO:0002161">
    <property type="term" value="F:aminoacyl-tRNA deacylase activity"/>
    <property type="evidence" value="ECO:0007669"/>
    <property type="project" value="InterPro"/>
</dbReference>
<evidence type="ECO:0000256" key="7">
    <source>
        <dbReference type="ARBA" id="ARBA00023146"/>
    </source>
</evidence>
<accession>A0A139HNJ9</accession>
<evidence type="ECO:0000313" key="15">
    <source>
        <dbReference type="Proteomes" id="UP000070133"/>
    </source>
</evidence>
<keyword evidence="6 10" id="KW-0648">Protein biosynthesis</keyword>
<keyword evidence="3 10" id="KW-0436">Ligase</keyword>
<dbReference type="GO" id="GO:0004823">
    <property type="term" value="F:leucine-tRNA ligase activity"/>
    <property type="evidence" value="ECO:0007669"/>
    <property type="project" value="UniProtKB-EC"/>
</dbReference>
<dbReference type="GO" id="GO:0005524">
    <property type="term" value="F:ATP binding"/>
    <property type="evidence" value="ECO:0007669"/>
    <property type="project" value="UniProtKB-KW"/>
</dbReference>
<dbReference type="Pfam" id="PF08264">
    <property type="entry name" value="Anticodon_1"/>
    <property type="match status" value="1"/>
</dbReference>
<dbReference type="InterPro" id="IPR014729">
    <property type="entry name" value="Rossmann-like_a/b/a_fold"/>
</dbReference>
<dbReference type="FunFam" id="3.90.740.10:FF:000001">
    <property type="entry name" value="Leucine--tRNA ligase, cytoplasmic"/>
    <property type="match status" value="1"/>
</dbReference>
<dbReference type="PROSITE" id="PS00178">
    <property type="entry name" value="AA_TRNA_LIGASE_I"/>
    <property type="match status" value="1"/>
</dbReference>
<dbReference type="GO" id="GO:0006429">
    <property type="term" value="P:leucyl-tRNA aminoacylation"/>
    <property type="evidence" value="ECO:0007669"/>
    <property type="project" value="InterPro"/>
</dbReference>
<evidence type="ECO:0000256" key="11">
    <source>
        <dbReference type="SAM" id="MobiDB-lite"/>
    </source>
</evidence>
<protein>
    <recommendedName>
        <fullName evidence="2">leucine--tRNA ligase</fullName>
        <ecNumber evidence="2">6.1.1.4</ecNumber>
    </recommendedName>
    <alternativeName>
        <fullName evidence="8">Leucyl-tRNA synthetase</fullName>
    </alternativeName>
</protein>
<feature type="domain" description="Aminoacyl-tRNA synthetase class Ia" evidence="12">
    <location>
        <begin position="148"/>
        <end position="214"/>
    </location>
</feature>
<comment type="catalytic activity">
    <reaction evidence="9">
        <text>tRNA(Leu) + L-leucine + ATP = L-leucyl-tRNA(Leu) + AMP + diphosphate</text>
        <dbReference type="Rhea" id="RHEA:11688"/>
        <dbReference type="Rhea" id="RHEA-COMP:9613"/>
        <dbReference type="Rhea" id="RHEA-COMP:9622"/>
        <dbReference type="ChEBI" id="CHEBI:30616"/>
        <dbReference type="ChEBI" id="CHEBI:33019"/>
        <dbReference type="ChEBI" id="CHEBI:57427"/>
        <dbReference type="ChEBI" id="CHEBI:78442"/>
        <dbReference type="ChEBI" id="CHEBI:78494"/>
        <dbReference type="ChEBI" id="CHEBI:456215"/>
        <dbReference type="EC" id="6.1.1.4"/>
    </reaction>
</comment>
<evidence type="ECO:0000256" key="5">
    <source>
        <dbReference type="ARBA" id="ARBA00022840"/>
    </source>
</evidence>
<evidence type="ECO:0000256" key="1">
    <source>
        <dbReference type="ARBA" id="ARBA00005594"/>
    </source>
</evidence>
<dbReference type="InterPro" id="IPR002300">
    <property type="entry name" value="aa-tRNA-synth_Ia"/>
</dbReference>
<evidence type="ECO:0000259" key="13">
    <source>
        <dbReference type="Pfam" id="PF08264"/>
    </source>
</evidence>
<dbReference type="InterPro" id="IPR009008">
    <property type="entry name" value="Val/Leu/Ile-tRNA-synth_edit"/>
</dbReference>
<comment type="similarity">
    <text evidence="1 10">Belongs to the class-I aminoacyl-tRNA synthetase family.</text>
</comment>
<dbReference type="Pfam" id="PF00133">
    <property type="entry name" value="tRNA-synt_1"/>
    <property type="match status" value="2"/>
</dbReference>
<evidence type="ECO:0000256" key="8">
    <source>
        <dbReference type="ARBA" id="ARBA00030520"/>
    </source>
</evidence>
<evidence type="ECO:0000256" key="10">
    <source>
        <dbReference type="RuleBase" id="RU363035"/>
    </source>
</evidence>
<dbReference type="Gene3D" id="3.90.740.10">
    <property type="entry name" value="Valyl/Leucyl/Isoleucyl-tRNA synthetase, editing domain"/>
    <property type="match status" value="1"/>
</dbReference>